<dbReference type="InterPro" id="IPR036397">
    <property type="entry name" value="RNaseH_sf"/>
</dbReference>
<dbReference type="AlphaFoldDB" id="A0A972NLQ3"/>
<dbReference type="EMBL" id="WOEZ01000041">
    <property type="protein sequence ID" value="NPT54589.1"/>
    <property type="molecule type" value="Genomic_DNA"/>
</dbReference>
<comment type="caution">
    <text evidence="1">The sequence shown here is derived from an EMBL/GenBank/DDBJ whole genome shotgun (WGS) entry which is preliminary data.</text>
</comment>
<dbReference type="RefSeq" id="WP_172162186.1">
    <property type="nucleotide sequence ID" value="NZ_WOEZ01000041.1"/>
</dbReference>
<protein>
    <submittedName>
        <fullName evidence="1">Uncharacterized protein</fullName>
    </submittedName>
</protein>
<dbReference type="InterPro" id="IPR012337">
    <property type="entry name" value="RNaseH-like_sf"/>
</dbReference>
<accession>A0A972NLQ3</accession>
<evidence type="ECO:0000313" key="2">
    <source>
        <dbReference type="Proteomes" id="UP000655523"/>
    </source>
</evidence>
<dbReference type="Gene3D" id="3.30.420.10">
    <property type="entry name" value="Ribonuclease H-like superfamily/Ribonuclease H"/>
    <property type="match status" value="1"/>
</dbReference>
<sequence length="151" mass="17195">MRVFIDTEFTNLQDRELISVALVAENGDEFYGESSDFDHSRCSEFVRETVLPQLGSPAGRAMPLAQLQKEVMDWLKRVSVRTRPILCYDNDVDLRLLESLIGSFPKGWQQEAGLDAFFAEHGHRHHALWDARANLVCFQSKTGIGAGQKWR</sequence>
<organism evidence="1 2">
    <name type="scientific">Paraburkholderia elongata</name>
    <dbReference type="NCBI Taxonomy" id="2675747"/>
    <lineage>
        <taxon>Bacteria</taxon>
        <taxon>Pseudomonadati</taxon>
        <taxon>Pseudomonadota</taxon>
        <taxon>Betaproteobacteria</taxon>
        <taxon>Burkholderiales</taxon>
        <taxon>Burkholderiaceae</taxon>
        <taxon>Paraburkholderia</taxon>
    </lineage>
</organism>
<proteinExistence type="predicted"/>
<dbReference type="Proteomes" id="UP000655523">
    <property type="component" value="Unassembled WGS sequence"/>
</dbReference>
<dbReference type="SUPFAM" id="SSF53098">
    <property type="entry name" value="Ribonuclease H-like"/>
    <property type="match status" value="1"/>
</dbReference>
<keyword evidence="2" id="KW-1185">Reference proteome</keyword>
<evidence type="ECO:0000313" key="1">
    <source>
        <dbReference type="EMBL" id="NPT54589.1"/>
    </source>
</evidence>
<gene>
    <name evidence="1" type="ORF">GNZ13_08195</name>
</gene>
<dbReference type="GO" id="GO:0003676">
    <property type="term" value="F:nucleic acid binding"/>
    <property type="evidence" value="ECO:0007669"/>
    <property type="project" value="InterPro"/>
</dbReference>
<reference evidence="1 2" key="1">
    <citation type="submission" date="2019-11" db="EMBL/GenBank/DDBJ databases">
        <title>Metabolism of dissolved organic matter in forest soils.</title>
        <authorList>
            <person name="Cyle K.T."/>
            <person name="Wilhelm R.C."/>
            <person name="Martinez C.E."/>
        </authorList>
    </citation>
    <scope>NUCLEOTIDE SEQUENCE [LARGE SCALE GENOMIC DNA]</scope>
    <source>
        <strain evidence="1 2">5N</strain>
    </source>
</reference>
<name>A0A972NLQ3_9BURK</name>